<name>A0A2P2P3X8_RHIMU</name>
<organism evidence="1">
    <name type="scientific">Rhizophora mucronata</name>
    <name type="common">Asiatic mangrove</name>
    <dbReference type="NCBI Taxonomy" id="61149"/>
    <lineage>
        <taxon>Eukaryota</taxon>
        <taxon>Viridiplantae</taxon>
        <taxon>Streptophyta</taxon>
        <taxon>Embryophyta</taxon>
        <taxon>Tracheophyta</taxon>
        <taxon>Spermatophyta</taxon>
        <taxon>Magnoliopsida</taxon>
        <taxon>eudicotyledons</taxon>
        <taxon>Gunneridae</taxon>
        <taxon>Pentapetalae</taxon>
        <taxon>rosids</taxon>
        <taxon>fabids</taxon>
        <taxon>Malpighiales</taxon>
        <taxon>Rhizophoraceae</taxon>
        <taxon>Rhizophora</taxon>
    </lineage>
</organism>
<evidence type="ECO:0000313" key="1">
    <source>
        <dbReference type="EMBL" id="MBX49432.1"/>
    </source>
</evidence>
<dbReference type="EMBL" id="GGEC01068948">
    <property type="protein sequence ID" value="MBX49432.1"/>
    <property type="molecule type" value="Transcribed_RNA"/>
</dbReference>
<protein>
    <submittedName>
        <fullName evidence="1">Uncharacterized protein</fullName>
    </submittedName>
</protein>
<reference evidence="1" key="1">
    <citation type="submission" date="2018-02" db="EMBL/GenBank/DDBJ databases">
        <title>Rhizophora mucronata_Transcriptome.</title>
        <authorList>
            <person name="Meera S.P."/>
            <person name="Sreeshan A."/>
            <person name="Augustine A."/>
        </authorList>
    </citation>
    <scope>NUCLEOTIDE SEQUENCE</scope>
    <source>
        <tissue evidence="1">Leaf</tissue>
    </source>
</reference>
<sequence>MIRMNLVKAFLCRLPWNQFRNLLPETGSGLRQKISPLQSQFLLPCPSLSIT</sequence>
<dbReference type="AlphaFoldDB" id="A0A2P2P3X8"/>
<proteinExistence type="predicted"/>
<accession>A0A2P2P3X8</accession>